<proteinExistence type="predicted"/>
<dbReference type="Pfam" id="PF01344">
    <property type="entry name" value="Kelch_1"/>
    <property type="match status" value="1"/>
</dbReference>
<dbReference type="InterPro" id="IPR006652">
    <property type="entry name" value="Kelch_1"/>
</dbReference>
<dbReference type="Gene3D" id="2.130.10.80">
    <property type="entry name" value="Galactose oxidase/kelch, beta-propeller"/>
    <property type="match status" value="1"/>
</dbReference>
<reference evidence="1 2" key="1">
    <citation type="submission" date="2020-05" db="EMBL/GenBank/DDBJ databases">
        <title>Complete closed genome sequence of Defluviicoccus vanus.</title>
        <authorList>
            <person name="Bessarab I."/>
            <person name="Arumugam K."/>
            <person name="Maszenan A.M."/>
            <person name="Seviour R.J."/>
            <person name="Williams R.B."/>
        </authorList>
    </citation>
    <scope>NUCLEOTIDE SEQUENCE [LARGE SCALE GENOMIC DNA]</scope>
    <source>
        <strain evidence="1 2">Ben 114</strain>
    </source>
</reference>
<evidence type="ECO:0000313" key="2">
    <source>
        <dbReference type="Proteomes" id="UP000516369"/>
    </source>
</evidence>
<dbReference type="KEGG" id="dvn:HQ394_15320"/>
<dbReference type="EMBL" id="CP053923">
    <property type="protein sequence ID" value="QNT70448.1"/>
    <property type="molecule type" value="Genomic_DNA"/>
</dbReference>
<dbReference type="InterPro" id="IPR037293">
    <property type="entry name" value="Gal_Oxidase_central_sf"/>
</dbReference>
<dbReference type="SUPFAM" id="SSF117281">
    <property type="entry name" value="Kelch motif"/>
    <property type="match status" value="1"/>
</dbReference>
<dbReference type="InterPro" id="IPR015915">
    <property type="entry name" value="Kelch-typ_b-propeller"/>
</dbReference>
<evidence type="ECO:0000313" key="1">
    <source>
        <dbReference type="EMBL" id="QNT70448.1"/>
    </source>
</evidence>
<dbReference type="SMART" id="SM00612">
    <property type="entry name" value="Kelch"/>
    <property type="match status" value="1"/>
</dbReference>
<accession>A0A7H1N412</accession>
<dbReference type="RefSeq" id="WP_190260927.1">
    <property type="nucleotide sequence ID" value="NZ_CP053923.1"/>
</dbReference>
<dbReference type="AlphaFoldDB" id="A0A7H1N412"/>
<gene>
    <name evidence="1" type="ORF">HQ394_15320</name>
</gene>
<protein>
    <recommendedName>
        <fullName evidence="3">Galactose oxidase</fullName>
    </recommendedName>
</protein>
<organism evidence="1 2">
    <name type="scientific">Defluviicoccus vanus</name>
    <dbReference type="NCBI Taxonomy" id="111831"/>
    <lineage>
        <taxon>Bacteria</taxon>
        <taxon>Pseudomonadati</taxon>
        <taxon>Pseudomonadota</taxon>
        <taxon>Alphaproteobacteria</taxon>
        <taxon>Rhodospirillales</taxon>
        <taxon>Rhodospirillaceae</taxon>
        <taxon>Defluviicoccus</taxon>
    </lineage>
</organism>
<name>A0A7H1N412_9PROT</name>
<evidence type="ECO:0008006" key="3">
    <source>
        <dbReference type="Google" id="ProtNLM"/>
    </source>
</evidence>
<keyword evidence="2" id="KW-1185">Reference proteome</keyword>
<dbReference type="Proteomes" id="UP000516369">
    <property type="component" value="Chromosome"/>
</dbReference>
<sequence length="103" mass="10936">MSTVRNNHSLTPLTNGRILVAGGESGGWGVCNTLSTAQRYDPVTGKWLIAASMNVARSLHTATPLRDGKVLVVGGVAREPDCYISPALRSAELYNYPRPATAP</sequence>